<keyword evidence="2" id="KW-1185">Reference proteome</keyword>
<name>A0ABV6Q9L6_9FLAO</name>
<accession>A0ABV6Q9L6</accession>
<dbReference type="RefSeq" id="WP_386063473.1">
    <property type="nucleotide sequence ID" value="NZ_JBHLTQ010000005.1"/>
</dbReference>
<sequence>MKLLQDLKKRLFKSKDATYANHQNAGDTKAKSRITKAFSKDEDRFMFI</sequence>
<dbReference type="EMBL" id="JBHLTQ010000005">
    <property type="protein sequence ID" value="MFC0604954.1"/>
    <property type="molecule type" value="Genomic_DNA"/>
</dbReference>
<dbReference type="Proteomes" id="UP001589832">
    <property type="component" value="Unassembled WGS sequence"/>
</dbReference>
<reference evidence="1 2" key="1">
    <citation type="submission" date="2024-09" db="EMBL/GenBank/DDBJ databases">
        <authorList>
            <person name="Sun Q."/>
            <person name="Mori K."/>
        </authorList>
    </citation>
    <scope>NUCLEOTIDE SEQUENCE [LARGE SCALE GENOMIC DNA]</scope>
    <source>
        <strain evidence="1 2">NCAIM B.02481</strain>
    </source>
</reference>
<organism evidence="1 2">
    <name type="scientific">Winogradskyella pulchriflava</name>
    <dbReference type="NCBI Taxonomy" id="1110688"/>
    <lineage>
        <taxon>Bacteria</taxon>
        <taxon>Pseudomonadati</taxon>
        <taxon>Bacteroidota</taxon>
        <taxon>Flavobacteriia</taxon>
        <taxon>Flavobacteriales</taxon>
        <taxon>Flavobacteriaceae</taxon>
        <taxon>Winogradskyella</taxon>
    </lineage>
</organism>
<evidence type="ECO:0000313" key="1">
    <source>
        <dbReference type="EMBL" id="MFC0604954.1"/>
    </source>
</evidence>
<gene>
    <name evidence="1" type="ORF">ACFFGA_10350</name>
</gene>
<protein>
    <submittedName>
        <fullName evidence="1">Uncharacterized protein</fullName>
    </submittedName>
</protein>
<comment type="caution">
    <text evidence="1">The sequence shown here is derived from an EMBL/GenBank/DDBJ whole genome shotgun (WGS) entry which is preliminary data.</text>
</comment>
<proteinExistence type="predicted"/>
<evidence type="ECO:0000313" key="2">
    <source>
        <dbReference type="Proteomes" id="UP001589832"/>
    </source>
</evidence>